<organism evidence="1 2">
    <name type="scientific">Rhizopus delemar</name>
    <dbReference type="NCBI Taxonomy" id="936053"/>
    <lineage>
        <taxon>Eukaryota</taxon>
        <taxon>Fungi</taxon>
        <taxon>Fungi incertae sedis</taxon>
        <taxon>Mucoromycota</taxon>
        <taxon>Mucoromycotina</taxon>
        <taxon>Mucoromycetes</taxon>
        <taxon>Mucorales</taxon>
        <taxon>Mucorineae</taxon>
        <taxon>Rhizopodaceae</taxon>
        <taxon>Rhizopus</taxon>
    </lineage>
</organism>
<gene>
    <name evidence="1" type="ORF">G6F50_014978</name>
</gene>
<keyword evidence="2" id="KW-1185">Reference proteome</keyword>
<name>A0A9P6Y115_9FUNG</name>
<protein>
    <submittedName>
        <fullName evidence="1">Uncharacterized protein</fullName>
    </submittedName>
</protein>
<dbReference type="EMBL" id="JAANIU010007745">
    <property type="protein sequence ID" value="KAG1536827.1"/>
    <property type="molecule type" value="Genomic_DNA"/>
</dbReference>
<accession>A0A9P6Y115</accession>
<comment type="caution">
    <text evidence="1">The sequence shown here is derived from an EMBL/GenBank/DDBJ whole genome shotgun (WGS) entry which is preliminary data.</text>
</comment>
<evidence type="ECO:0000313" key="1">
    <source>
        <dbReference type="EMBL" id="KAG1536827.1"/>
    </source>
</evidence>
<proteinExistence type="predicted"/>
<evidence type="ECO:0000313" key="2">
    <source>
        <dbReference type="Proteomes" id="UP000740926"/>
    </source>
</evidence>
<sequence length="115" mass="11720">MLADGWVRISTTVTTVPTLGGGIVPRLLLATGLSGANTTYTGDGVSGVYVAMSQFESSAFPTSFIPTAAAPVTVTDYAASTAGLITMGQAPDIGASLTWTGSYTYDTRTARRCGS</sequence>
<dbReference type="Proteomes" id="UP000740926">
    <property type="component" value="Unassembled WGS sequence"/>
</dbReference>
<dbReference type="AlphaFoldDB" id="A0A9P6Y115"/>
<reference evidence="1 2" key="1">
    <citation type="journal article" date="2020" name="Microb. Genom.">
        <title>Genetic diversity of clinical and environmental Mucorales isolates obtained from an investigation of mucormycosis cases among solid organ transplant recipients.</title>
        <authorList>
            <person name="Nguyen M.H."/>
            <person name="Kaul D."/>
            <person name="Muto C."/>
            <person name="Cheng S.J."/>
            <person name="Richter R.A."/>
            <person name="Bruno V.M."/>
            <person name="Liu G."/>
            <person name="Beyhan S."/>
            <person name="Sundermann A.J."/>
            <person name="Mounaud S."/>
            <person name="Pasculle A.W."/>
            <person name="Nierman W.C."/>
            <person name="Driscoll E."/>
            <person name="Cumbie R."/>
            <person name="Clancy C.J."/>
            <person name="Dupont C.L."/>
        </authorList>
    </citation>
    <scope>NUCLEOTIDE SEQUENCE [LARGE SCALE GENOMIC DNA]</scope>
    <source>
        <strain evidence="1 2">GL24</strain>
    </source>
</reference>